<name>A0A914WCG1_9BILA</name>
<proteinExistence type="predicted"/>
<reference evidence="3" key="1">
    <citation type="submission" date="2022-11" db="UniProtKB">
        <authorList>
            <consortium name="WormBaseParasite"/>
        </authorList>
    </citation>
    <scope>IDENTIFICATION</scope>
</reference>
<feature type="compositionally biased region" description="Polar residues" evidence="1">
    <location>
        <begin position="124"/>
        <end position="133"/>
    </location>
</feature>
<evidence type="ECO:0000256" key="1">
    <source>
        <dbReference type="SAM" id="MobiDB-lite"/>
    </source>
</evidence>
<feature type="compositionally biased region" description="Basic and acidic residues" evidence="1">
    <location>
        <begin position="109"/>
        <end position="123"/>
    </location>
</feature>
<feature type="region of interest" description="Disordered" evidence="1">
    <location>
        <begin position="1"/>
        <end position="34"/>
    </location>
</feature>
<dbReference type="AlphaFoldDB" id="A0A914WCG1"/>
<feature type="region of interest" description="Disordered" evidence="1">
    <location>
        <begin position="89"/>
        <end position="133"/>
    </location>
</feature>
<dbReference type="Proteomes" id="UP000887566">
    <property type="component" value="Unplaced"/>
</dbReference>
<feature type="compositionally biased region" description="Polar residues" evidence="1">
    <location>
        <begin position="89"/>
        <end position="98"/>
    </location>
</feature>
<protein>
    <submittedName>
        <fullName evidence="3">Uncharacterized protein</fullName>
    </submittedName>
</protein>
<accession>A0A914WCG1</accession>
<sequence>MTDEENTGRGRRWSPAAPLHGYRSGGGGARAREITGEANEIRRAAVAAVAASYVTAHTTWQLERWRSLAVGAGNWPLCAAFTRVTNSRLSTESLARRTSPSPSLPSPPHPHDNQPDGFRDSQKVKMNSGSIFS</sequence>
<evidence type="ECO:0000313" key="2">
    <source>
        <dbReference type="Proteomes" id="UP000887566"/>
    </source>
</evidence>
<evidence type="ECO:0000313" key="3">
    <source>
        <dbReference type="WBParaSite" id="PSAMB.scaffold3851size16629.g22873.t1"/>
    </source>
</evidence>
<organism evidence="2 3">
    <name type="scientific">Plectus sambesii</name>
    <dbReference type="NCBI Taxonomy" id="2011161"/>
    <lineage>
        <taxon>Eukaryota</taxon>
        <taxon>Metazoa</taxon>
        <taxon>Ecdysozoa</taxon>
        <taxon>Nematoda</taxon>
        <taxon>Chromadorea</taxon>
        <taxon>Plectida</taxon>
        <taxon>Plectina</taxon>
        <taxon>Plectoidea</taxon>
        <taxon>Plectidae</taxon>
        <taxon>Plectus</taxon>
    </lineage>
</organism>
<dbReference type="WBParaSite" id="PSAMB.scaffold3851size16629.g22873.t1">
    <property type="protein sequence ID" value="PSAMB.scaffold3851size16629.g22873.t1"/>
    <property type="gene ID" value="PSAMB.scaffold3851size16629.g22873"/>
</dbReference>
<keyword evidence="2" id="KW-1185">Reference proteome</keyword>